<gene>
    <name evidence="2" type="ORF">LCGC14_3133960</name>
</gene>
<feature type="non-terminal residue" evidence="2">
    <location>
        <position position="339"/>
    </location>
</feature>
<dbReference type="EMBL" id="LAZR01068484">
    <property type="protein sequence ID" value="KKK49547.1"/>
    <property type="molecule type" value="Genomic_DNA"/>
</dbReference>
<dbReference type="InterPro" id="IPR046454">
    <property type="entry name" value="GpA_endonuclease"/>
</dbReference>
<organism evidence="2">
    <name type="scientific">marine sediment metagenome</name>
    <dbReference type="NCBI Taxonomy" id="412755"/>
    <lineage>
        <taxon>unclassified sequences</taxon>
        <taxon>metagenomes</taxon>
        <taxon>ecological metagenomes</taxon>
    </lineage>
</organism>
<evidence type="ECO:0000259" key="1">
    <source>
        <dbReference type="Pfam" id="PF20454"/>
    </source>
</evidence>
<name>A0A0F8VYW0_9ZZZZ</name>
<dbReference type="Pfam" id="PF20454">
    <property type="entry name" value="GpA_nuclease"/>
    <property type="match status" value="1"/>
</dbReference>
<reference evidence="2" key="1">
    <citation type="journal article" date="2015" name="Nature">
        <title>Complex archaea that bridge the gap between prokaryotes and eukaryotes.</title>
        <authorList>
            <person name="Spang A."/>
            <person name="Saw J.H."/>
            <person name="Jorgensen S.L."/>
            <person name="Zaremba-Niedzwiedzka K."/>
            <person name="Martijn J."/>
            <person name="Lind A.E."/>
            <person name="van Eijk R."/>
            <person name="Schleper C."/>
            <person name="Guy L."/>
            <person name="Ettema T.J."/>
        </authorList>
    </citation>
    <scope>NUCLEOTIDE SEQUENCE</scope>
</reference>
<dbReference type="AlphaFoldDB" id="A0A0F8VYW0"/>
<feature type="domain" description="Terminase large subunit GpA endonuclease" evidence="1">
    <location>
        <begin position="2"/>
        <end position="294"/>
    </location>
</feature>
<accession>A0A0F8VYW0</accession>
<protein>
    <recommendedName>
        <fullName evidence="1">Terminase large subunit GpA endonuclease domain-containing protein</fullName>
    </recommendedName>
</protein>
<evidence type="ECO:0000313" key="2">
    <source>
        <dbReference type="EMBL" id="KKK49547.1"/>
    </source>
</evidence>
<sequence>PSFHIDALVSPFVTWDDIAAEIVEAEGDPHKTQAFWNLWLARSFEIQGEAPGWEKLQRRAQAIASHGAGECPSAALFLSMGVDVQADRLEASIWGWGIGKTSWLIEHIVLPGNTAEPQVWADLTKLWQKTWTTPQGHERRLECTAVDSGYRPTMAYDWTRGKPQTISVKGYSGRTDWPIGTPKKMTYTPRGKLVRSAALNWMVGSWYLKAEIYGCLNLEGPGEDGNFPPGFVYLPSGLDDEVFRQLTAEKLVAVVKRGGHTDYQWQKAPRDRNEVLDCAVYARAAAYHLGMARMTLAQWQDLAVKRGAPPEAAQLELLQAMAGVGAASAEATAARRARY</sequence>
<comment type="caution">
    <text evidence="2">The sequence shown here is derived from an EMBL/GenBank/DDBJ whole genome shotgun (WGS) entry which is preliminary data.</text>
</comment>
<dbReference type="GO" id="GO:0004519">
    <property type="term" value="F:endonuclease activity"/>
    <property type="evidence" value="ECO:0007669"/>
    <property type="project" value="InterPro"/>
</dbReference>
<proteinExistence type="predicted"/>
<feature type="non-terminal residue" evidence="2">
    <location>
        <position position="1"/>
    </location>
</feature>